<dbReference type="Proteomes" id="UP000605848">
    <property type="component" value="Unassembled WGS sequence"/>
</dbReference>
<accession>A0A936ZNS3</accession>
<protein>
    <submittedName>
        <fullName evidence="1">Uncharacterized protein</fullName>
    </submittedName>
</protein>
<dbReference type="EMBL" id="JAEQMY010000128">
    <property type="protein sequence ID" value="MBL0407948.1"/>
    <property type="molecule type" value="Genomic_DNA"/>
</dbReference>
<gene>
    <name evidence="1" type="ORF">JKG68_29040</name>
</gene>
<keyword evidence="2" id="KW-1185">Reference proteome</keyword>
<dbReference type="RefSeq" id="WP_202065539.1">
    <property type="nucleotide sequence ID" value="NZ_JAEQMY010000128.1"/>
</dbReference>
<name>A0A936ZNS3_9HYPH</name>
<comment type="caution">
    <text evidence="1">The sequence shown here is derived from an EMBL/GenBank/DDBJ whole genome shotgun (WGS) entry which is preliminary data.</text>
</comment>
<dbReference type="AlphaFoldDB" id="A0A936ZNS3"/>
<sequence>MTYSVCIKALYKAYRALEEARGSYREAAHALAIIRETLDQRLDLACQQHSFGPLNTLFDEEEAALEVYEQAVAKVGEAEGRWSALSVALAYEKERMMAAQLPRRWMN</sequence>
<evidence type="ECO:0000313" key="2">
    <source>
        <dbReference type="Proteomes" id="UP000605848"/>
    </source>
</evidence>
<evidence type="ECO:0000313" key="1">
    <source>
        <dbReference type="EMBL" id="MBL0407948.1"/>
    </source>
</evidence>
<reference evidence="1" key="1">
    <citation type="submission" date="2021-01" db="EMBL/GenBank/DDBJ databases">
        <title>Microvirga sp.</title>
        <authorList>
            <person name="Kim M.K."/>
        </authorList>
    </citation>
    <scope>NUCLEOTIDE SEQUENCE</scope>
    <source>
        <strain evidence="1">5420S-16</strain>
    </source>
</reference>
<proteinExistence type="predicted"/>
<organism evidence="1 2">
    <name type="scientific">Microvirga aerilata</name>
    <dbReference type="NCBI Taxonomy" id="670292"/>
    <lineage>
        <taxon>Bacteria</taxon>
        <taxon>Pseudomonadati</taxon>
        <taxon>Pseudomonadota</taxon>
        <taxon>Alphaproteobacteria</taxon>
        <taxon>Hyphomicrobiales</taxon>
        <taxon>Methylobacteriaceae</taxon>
        <taxon>Microvirga</taxon>
    </lineage>
</organism>